<evidence type="ECO:0000259" key="3">
    <source>
        <dbReference type="SMART" id="SM00822"/>
    </source>
</evidence>
<name>A0ABS3IZ45_9HYPH</name>
<dbReference type="PROSITE" id="PS00061">
    <property type="entry name" value="ADH_SHORT"/>
    <property type="match status" value="1"/>
</dbReference>
<dbReference type="SUPFAM" id="SSF51735">
    <property type="entry name" value="NAD(P)-binding Rossmann-fold domains"/>
    <property type="match status" value="1"/>
</dbReference>
<dbReference type="InterPro" id="IPR036291">
    <property type="entry name" value="NAD(P)-bd_dom_sf"/>
</dbReference>
<accession>A0ABS3IZ45</accession>
<evidence type="ECO:0000313" key="4">
    <source>
        <dbReference type="EMBL" id="MBO0902687.1"/>
    </source>
</evidence>
<dbReference type="PRINTS" id="PR00080">
    <property type="entry name" value="SDRFAMILY"/>
</dbReference>
<dbReference type="EMBL" id="JAFMPY010000003">
    <property type="protein sequence ID" value="MBO0902687.1"/>
    <property type="molecule type" value="Genomic_DNA"/>
</dbReference>
<protein>
    <submittedName>
        <fullName evidence="4">SDR family oxidoreductase</fullName>
    </submittedName>
</protein>
<comment type="similarity">
    <text evidence="1">Belongs to the short-chain dehydrogenases/reductases (SDR) family.</text>
</comment>
<sequence>MSANEPNFASVALIFGGSRGIGAAIAIRMAEAGYRVALTYVSRPDKAREVAATIASKGGEAVAIEADSSDPSAIRAAVAGTIERFGRLDVAVVNAGVLRLGTIDELSLEDLDLTLAVNVRGVFLAIQAAAAGMLEGGRVITIGSNAADHVVKGSSIYAMSKAAVATMVKAIALDLASRGITVNNIQPGPTETDMTASMVSELAAMVPIGRVGQGEEIAELVLYLAGPLSGYMTGSSLTIDGGFAL</sequence>
<feature type="domain" description="Ketoreductase" evidence="3">
    <location>
        <begin position="10"/>
        <end position="188"/>
    </location>
</feature>
<evidence type="ECO:0000256" key="1">
    <source>
        <dbReference type="ARBA" id="ARBA00006484"/>
    </source>
</evidence>
<dbReference type="InterPro" id="IPR002347">
    <property type="entry name" value="SDR_fam"/>
</dbReference>
<keyword evidence="2" id="KW-0560">Oxidoreductase</keyword>
<comment type="caution">
    <text evidence="4">The sequence shown here is derived from an EMBL/GenBank/DDBJ whole genome shotgun (WGS) entry which is preliminary data.</text>
</comment>
<dbReference type="Gene3D" id="3.40.50.720">
    <property type="entry name" value="NAD(P)-binding Rossmann-like Domain"/>
    <property type="match status" value="1"/>
</dbReference>
<dbReference type="Proteomes" id="UP000664288">
    <property type="component" value="Unassembled WGS sequence"/>
</dbReference>
<proteinExistence type="inferred from homology"/>
<dbReference type="SMART" id="SM00822">
    <property type="entry name" value="PKS_KR"/>
    <property type="match status" value="1"/>
</dbReference>
<dbReference type="InterPro" id="IPR057326">
    <property type="entry name" value="KR_dom"/>
</dbReference>
<dbReference type="PANTHER" id="PTHR43639:SF1">
    <property type="entry name" value="SHORT-CHAIN DEHYDROGENASE_REDUCTASE FAMILY PROTEIN"/>
    <property type="match status" value="1"/>
</dbReference>
<gene>
    <name evidence="4" type="ORF">J1C47_03475</name>
</gene>
<organism evidence="4 5">
    <name type="scientific">Jiella sonneratiae</name>
    <dbReference type="NCBI Taxonomy" id="2816856"/>
    <lineage>
        <taxon>Bacteria</taxon>
        <taxon>Pseudomonadati</taxon>
        <taxon>Pseudomonadota</taxon>
        <taxon>Alphaproteobacteria</taxon>
        <taxon>Hyphomicrobiales</taxon>
        <taxon>Aurantimonadaceae</taxon>
        <taxon>Jiella</taxon>
    </lineage>
</organism>
<keyword evidence="5" id="KW-1185">Reference proteome</keyword>
<reference evidence="4 5" key="1">
    <citation type="submission" date="2021-03" db="EMBL/GenBank/DDBJ databases">
        <title>Whole genome sequence of Jiella sp. MQZ13P-4.</title>
        <authorList>
            <person name="Tuo L."/>
        </authorList>
    </citation>
    <scope>NUCLEOTIDE SEQUENCE [LARGE SCALE GENOMIC DNA]</scope>
    <source>
        <strain evidence="4 5">MQZ13P-4</strain>
    </source>
</reference>
<evidence type="ECO:0000256" key="2">
    <source>
        <dbReference type="ARBA" id="ARBA00023002"/>
    </source>
</evidence>
<dbReference type="PRINTS" id="PR00081">
    <property type="entry name" value="GDHRDH"/>
</dbReference>
<evidence type="ECO:0000313" key="5">
    <source>
        <dbReference type="Proteomes" id="UP000664288"/>
    </source>
</evidence>
<dbReference type="Pfam" id="PF13561">
    <property type="entry name" value="adh_short_C2"/>
    <property type="match status" value="1"/>
</dbReference>
<dbReference type="InterPro" id="IPR020904">
    <property type="entry name" value="Sc_DH/Rdtase_CS"/>
</dbReference>
<dbReference type="PANTHER" id="PTHR43639">
    <property type="entry name" value="OXIDOREDUCTASE, SHORT-CHAIN DEHYDROGENASE/REDUCTASE FAMILY (AFU_ORTHOLOGUE AFUA_5G02870)"/>
    <property type="match status" value="1"/>
</dbReference>